<protein>
    <recommendedName>
        <fullName evidence="5">VWFA domain-containing protein</fullName>
    </recommendedName>
</protein>
<evidence type="ECO:0000256" key="4">
    <source>
        <dbReference type="SAM" id="MobiDB-lite"/>
    </source>
</evidence>
<comment type="subcellular location">
    <subcellularLocation>
        <location evidence="1">Secreted</location>
    </subcellularLocation>
</comment>
<dbReference type="InterPro" id="IPR002035">
    <property type="entry name" value="VWF_A"/>
</dbReference>
<dbReference type="InterPro" id="IPR011049">
    <property type="entry name" value="Serralysin-like_metalloprot_C"/>
</dbReference>
<dbReference type="InterPro" id="IPR018511">
    <property type="entry name" value="Hemolysin-typ_Ca-bd_CS"/>
</dbReference>
<gene>
    <name evidence="6" type="ORF">C8256_08065</name>
</gene>
<dbReference type="NCBIfam" id="TIGR03661">
    <property type="entry name" value="T1SS_VCA0849"/>
    <property type="match status" value="1"/>
</dbReference>
<dbReference type="InterPro" id="IPR013783">
    <property type="entry name" value="Ig-like_fold"/>
</dbReference>
<dbReference type="InterPro" id="IPR019960">
    <property type="entry name" value="T1SS_VCA0849"/>
</dbReference>
<dbReference type="Pfam" id="PF00353">
    <property type="entry name" value="HemolysinCabind"/>
    <property type="match status" value="5"/>
</dbReference>
<keyword evidence="7" id="KW-1185">Reference proteome</keyword>
<proteinExistence type="predicted"/>
<dbReference type="NCBIfam" id="NF033510">
    <property type="entry name" value="Ca_tandemer"/>
    <property type="match status" value="1"/>
</dbReference>
<keyword evidence="2" id="KW-0964">Secreted</keyword>
<dbReference type="PROSITE" id="PS00330">
    <property type="entry name" value="HEMOLYSIN_CALCIUM"/>
    <property type="match status" value="6"/>
</dbReference>
<dbReference type="InterPro" id="IPR036465">
    <property type="entry name" value="vWFA_dom_sf"/>
</dbReference>
<dbReference type="AlphaFoldDB" id="A0A2T2Y3P5"/>
<evidence type="ECO:0000313" key="7">
    <source>
        <dbReference type="Proteomes" id="UP000240892"/>
    </source>
</evidence>
<evidence type="ECO:0000259" key="5">
    <source>
        <dbReference type="PROSITE" id="PS50234"/>
    </source>
</evidence>
<dbReference type="Gene3D" id="2.150.10.10">
    <property type="entry name" value="Serralysin-like metalloprotease, C-terminal"/>
    <property type="match status" value="2"/>
</dbReference>
<accession>A0A2T2Y3P5</accession>
<dbReference type="SUPFAM" id="SSF53300">
    <property type="entry name" value="vWA-like"/>
    <property type="match status" value="1"/>
</dbReference>
<dbReference type="NCBIfam" id="NF012196">
    <property type="entry name" value="Ig_like_ice"/>
    <property type="match status" value="2"/>
</dbReference>
<dbReference type="GO" id="GO:0005576">
    <property type="term" value="C:extracellular region"/>
    <property type="evidence" value="ECO:0007669"/>
    <property type="project" value="UniProtKB-SubCell"/>
</dbReference>
<keyword evidence="3" id="KW-0106">Calcium</keyword>
<dbReference type="PANTHER" id="PTHR38340:SF1">
    <property type="entry name" value="S-LAYER PROTEIN"/>
    <property type="match status" value="1"/>
</dbReference>
<dbReference type="Proteomes" id="UP000240892">
    <property type="component" value="Unassembled WGS sequence"/>
</dbReference>
<dbReference type="SUPFAM" id="SSF51120">
    <property type="entry name" value="beta-Roll"/>
    <property type="match status" value="2"/>
</dbReference>
<comment type="caution">
    <text evidence="6">The sequence shown here is derived from an EMBL/GenBank/DDBJ whole genome shotgun (WGS) entry which is preliminary data.</text>
</comment>
<dbReference type="GO" id="GO:0005509">
    <property type="term" value="F:calcium ion binding"/>
    <property type="evidence" value="ECO:0007669"/>
    <property type="project" value="InterPro"/>
</dbReference>
<dbReference type="Gene3D" id="3.40.50.410">
    <property type="entry name" value="von Willebrand factor, type A domain"/>
    <property type="match status" value="1"/>
</dbReference>
<evidence type="ECO:0000256" key="3">
    <source>
        <dbReference type="ARBA" id="ARBA00022837"/>
    </source>
</evidence>
<evidence type="ECO:0000256" key="2">
    <source>
        <dbReference type="ARBA" id="ARBA00022525"/>
    </source>
</evidence>
<dbReference type="RefSeq" id="WP_146145702.1">
    <property type="nucleotide sequence ID" value="NZ_CABMMU010000005.1"/>
</dbReference>
<organism evidence="6 7">
    <name type="scientific">Kluyvera genomosp. 2</name>
    <dbReference type="NCBI Taxonomy" id="2774054"/>
    <lineage>
        <taxon>Bacteria</taxon>
        <taxon>Pseudomonadati</taxon>
        <taxon>Pseudomonadota</taxon>
        <taxon>Gammaproteobacteria</taxon>
        <taxon>Enterobacterales</taxon>
        <taxon>Enterobacteriaceae</taxon>
        <taxon>Kluyvera</taxon>
    </lineage>
</organism>
<feature type="region of interest" description="Disordered" evidence="4">
    <location>
        <begin position="1"/>
        <end position="30"/>
    </location>
</feature>
<dbReference type="CDD" id="cd00198">
    <property type="entry name" value="vWFA"/>
    <property type="match status" value="1"/>
</dbReference>
<dbReference type="PROSITE" id="PS50234">
    <property type="entry name" value="VWFA"/>
    <property type="match status" value="1"/>
</dbReference>
<sequence length="890" mass="93455">QDGTNIEASVTGYDKAGNSDHDTDDTSVSLDLSAPEVTITIDLVTGDGVINQQESQEEFTELTGKVTGKDVVQWDEVQITIGDQTYTAIVQEDLSWSVKVPTSQLQDGTNIEASVTGYDKAGNSADDTDTTDVSIDINADVEIFIDPITGDDYLDISETTHWQGQEAPTTTITGYVTGEATENDTVSITVNNKTYDNVALKQVGDKLVWELTVDTADLVETPKVDASITITDAAGNTATDHADRTVDSETATEQLGTAADDTIHGNEGSSNVIIGDVEGFQAQPGQDYNIAFLVDTSGSVSSSDIKALIASLKTVFSTLAAGTEHESSGTLNILLVDFDSKVQFAYDVSFSADMTEAQRDKALNDLYTQLNKMTSGGSTNYGAAFESAADWFSQFEGDDSTNLTYFITDGKPTIFTGTTKVVDVDARSNYETKLDMSTLQYQPGTAVTLRINGVNREVIDKNGNVYEWNGSSKTKIGTVVSDGAGGYTISGSFGNGTASSANNPNLTYGSMESFALLLAVCGSIEALGVNSAIGADDLKAYDSDGNVQTDIKANELADAILGKNDVRVEGAEDIVQGKSGNDIIFGDAVEFAGIAGNGFTAIRELIAKEMGVSVTSITSAHIHQYITEHPDVFDMSRTDGGDDILFGGAGNDIIYGGGGEDILAGGDGDDLLYGGVGNDILFGDGYNAFSELFDYIAGKLGTENITLADVQKYITDNSHEFDISAPGGGDDILHGGSGNDILYGGGGNDILHGDEGNDLLYGGTGDDILIGGAGNDILIGGQGNDTLYGGSGSDTFTWLKGDGGHDVIKDFRADEGDRIDLSDLLGDIADTDLASYIRVTNDDNGNAVIEINTNGQMQNNGSTMSITVENCSSADIDINSLIAKPDAPVL</sequence>
<feature type="non-terminal residue" evidence="6">
    <location>
        <position position="1"/>
    </location>
</feature>
<dbReference type="EMBL" id="PYHO01000005">
    <property type="protein sequence ID" value="PSR47058.1"/>
    <property type="molecule type" value="Genomic_DNA"/>
</dbReference>
<dbReference type="InterPro" id="IPR050557">
    <property type="entry name" value="RTX_toxin/Mannuronan_C5-epim"/>
</dbReference>
<dbReference type="InterPro" id="IPR049826">
    <property type="entry name" value="Ig-like_ice"/>
</dbReference>
<feature type="domain" description="VWFA" evidence="5">
    <location>
        <begin position="289"/>
        <end position="413"/>
    </location>
</feature>
<dbReference type="PRINTS" id="PR00313">
    <property type="entry name" value="CABNDNGRPT"/>
</dbReference>
<dbReference type="PANTHER" id="PTHR38340">
    <property type="entry name" value="S-LAYER PROTEIN"/>
    <property type="match status" value="1"/>
</dbReference>
<reference evidence="6 7" key="1">
    <citation type="submission" date="2018-03" db="EMBL/GenBank/DDBJ databases">
        <title>First report of an OXA-48+CTX-M-M-producing Kluyvera ascorbata clone recovered from patients admitted in a University Hospital in Madrid, Spain.</title>
        <authorList>
            <person name="Hernandez-Garcia M."/>
            <person name="Leon-Sampedro R."/>
            <person name="Perez-Viso B."/>
            <person name="Morosini M.I."/>
            <person name="Lopez-Fresnena N."/>
            <person name="Coque T.M."/>
            <person name="Bonten M."/>
            <person name="Malhotra-Kumar S."/>
            <person name="Ruiz-Garbajosa P."/>
            <person name="Canton R."/>
        </authorList>
    </citation>
    <scope>NUCLEOTIDE SEQUENCE [LARGE SCALE GENOMIC DNA]</scope>
    <source>
        <strain evidence="6 7">KA2</strain>
    </source>
</reference>
<dbReference type="InterPro" id="IPR001343">
    <property type="entry name" value="Hemolysn_Ca-bd"/>
</dbReference>
<dbReference type="Gene3D" id="2.60.40.10">
    <property type="entry name" value="Immunoglobulins"/>
    <property type="match status" value="2"/>
</dbReference>
<name>A0A2T2Y3P5_9ENTR</name>
<dbReference type="Pfam" id="PF00092">
    <property type="entry name" value="VWA"/>
    <property type="match status" value="1"/>
</dbReference>
<evidence type="ECO:0000313" key="6">
    <source>
        <dbReference type="EMBL" id="PSR47058.1"/>
    </source>
</evidence>
<evidence type="ECO:0000256" key="1">
    <source>
        <dbReference type="ARBA" id="ARBA00004613"/>
    </source>
</evidence>